<name>A0A160VEK3_9ZZZZ</name>
<organism evidence="1">
    <name type="scientific">hydrothermal vent metagenome</name>
    <dbReference type="NCBI Taxonomy" id="652676"/>
    <lineage>
        <taxon>unclassified sequences</taxon>
        <taxon>metagenomes</taxon>
        <taxon>ecological metagenomes</taxon>
    </lineage>
</organism>
<proteinExistence type="predicted"/>
<sequence length="37" mass="4151">MQIIIALNGLSHPVNTISLLFVQKLMNISFLALRDII</sequence>
<accession>A0A160VEK3</accession>
<reference evidence="1" key="1">
    <citation type="submission" date="2015-10" db="EMBL/GenBank/DDBJ databases">
        <authorList>
            <person name="Gilbert D.G."/>
        </authorList>
    </citation>
    <scope>NUCLEOTIDE SEQUENCE</scope>
</reference>
<protein>
    <submittedName>
        <fullName evidence="1">Uncharacterized protein</fullName>
    </submittedName>
</protein>
<gene>
    <name evidence="1" type="ORF">MGWOODY_Mmi206</name>
</gene>
<dbReference type="AlphaFoldDB" id="A0A160VEK3"/>
<evidence type="ECO:0000313" key="1">
    <source>
        <dbReference type="EMBL" id="CUV08682.1"/>
    </source>
</evidence>
<dbReference type="EMBL" id="FAXC01000110">
    <property type="protein sequence ID" value="CUV08682.1"/>
    <property type="molecule type" value="Genomic_DNA"/>
</dbReference>